<keyword evidence="7" id="KW-0460">Magnesium</keyword>
<evidence type="ECO:0000256" key="8">
    <source>
        <dbReference type="ARBA" id="ARBA00023299"/>
    </source>
</evidence>
<dbReference type="InterPro" id="IPR050582">
    <property type="entry name" value="HAD-like_SerB"/>
</dbReference>
<name>A0A075FIP9_9EURY</name>
<sequence>MVEISAVVFDCDGVLTDNGSSWQNIHDNFGTENRDTLERFLNREISDDEFMADDIRLWTAVQPRIHRDDIMRCYSGITLMAGARDVVRELQRRGVFVAIVSAGVDVFVSAIASMLKVDDWVANGFDWDEESWLRGPSPALVNSHEKGVLVEKLSRIEGIEPQGIVSVGDSSTDLSMMIPGSRFIGFNPARQRAVDAFRDAGVPMVEGNDLRDIWVHLFDGEAFPDSGEGD</sequence>
<gene>
    <name evidence="9" type="primary">PSPH</name>
    <name evidence="9" type="synonym">serB</name>
</gene>
<reference evidence="9" key="1">
    <citation type="journal article" date="2014" name="Genome Biol. Evol.">
        <title>Pangenome evidence for extensive interdomain horizontal transfer affecting lineage core and shell genes in uncultured planktonic thaumarchaeota and euryarchaeota.</title>
        <authorList>
            <person name="Deschamps P."/>
            <person name="Zivanovic Y."/>
            <person name="Moreira D."/>
            <person name="Rodriguez-Valera F."/>
            <person name="Lopez-Garcia P."/>
        </authorList>
    </citation>
    <scope>NUCLEOTIDE SEQUENCE</scope>
</reference>
<evidence type="ECO:0000256" key="6">
    <source>
        <dbReference type="ARBA" id="ARBA00022801"/>
    </source>
</evidence>
<protein>
    <recommendedName>
        <fullName evidence="3">phosphoserine phosphatase</fullName>
        <ecNumber evidence="3">3.1.3.3</ecNumber>
    </recommendedName>
</protein>
<evidence type="ECO:0000256" key="3">
    <source>
        <dbReference type="ARBA" id="ARBA00012640"/>
    </source>
</evidence>
<organism evidence="9">
    <name type="scientific">uncultured marine group II/III euryarchaeote AD1000_104_B06</name>
    <dbReference type="NCBI Taxonomy" id="1457712"/>
    <lineage>
        <taxon>Archaea</taxon>
        <taxon>Methanobacteriati</taxon>
        <taxon>Methanobacteriota</taxon>
        <taxon>environmental samples</taxon>
    </lineage>
</organism>
<evidence type="ECO:0000256" key="7">
    <source>
        <dbReference type="ARBA" id="ARBA00022842"/>
    </source>
</evidence>
<dbReference type="EMBL" id="KF900325">
    <property type="protein sequence ID" value="AIE91028.1"/>
    <property type="molecule type" value="Genomic_DNA"/>
</dbReference>
<dbReference type="GO" id="GO:0006564">
    <property type="term" value="P:L-serine biosynthetic process"/>
    <property type="evidence" value="ECO:0007669"/>
    <property type="project" value="UniProtKB-KW"/>
</dbReference>
<dbReference type="Gene3D" id="3.40.50.1000">
    <property type="entry name" value="HAD superfamily/HAD-like"/>
    <property type="match status" value="1"/>
</dbReference>
<dbReference type="PANTHER" id="PTHR43344:SF2">
    <property type="entry name" value="PHOSPHOSERINE PHOSPHATASE"/>
    <property type="match status" value="1"/>
</dbReference>
<evidence type="ECO:0000256" key="5">
    <source>
        <dbReference type="ARBA" id="ARBA00022723"/>
    </source>
</evidence>
<comment type="cofactor">
    <cofactor evidence="1">
        <name>Mg(2+)</name>
        <dbReference type="ChEBI" id="CHEBI:18420"/>
    </cofactor>
</comment>
<dbReference type="SUPFAM" id="SSF56784">
    <property type="entry name" value="HAD-like"/>
    <property type="match status" value="1"/>
</dbReference>
<evidence type="ECO:0000256" key="4">
    <source>
        <dbReference type="ARBA" id="ARBA00022605"/>
    </source>
</evidence>
<accession>A0A075FIP9</accession>
<evidence type="ECO:0000256" key="2">
    <source>
        <dbReference type="ARBA" id="ARBA00005135"/>
    </source>
</evidence>
<comment type="pathway">
    <text evidence="2">Amino-acid biosynthesis; L-serine biosynthesis; L-serine from 3-phospho-D-glycerate: step 3/3.</text>
</comment>
<dbReference type="GO" id="GO:0036424">
    <property type="term" value="F:L-phosphoserine phosphatase activity"/>
    <property type="evidence" value="ECO:0007669"/>
    <property type="project" value="TreeGrafter"/>
</dbReference>
<evidence type="ECO:0000256" key="1">
    <source>
        <dbReference type="ARBA" id="ARBA00001946"/>
    </source>
</evidence>
<keyword evidence="4" id="KW-0028">Amino-acid biosynthesis</keyword>
<dbReference type="AlphaFoldDB" id="A0A075FIP9"/>
<dbReference type="NCBIfam" id="TIGR01488">
    <property type="entry name" value="HAD-SF-IB"/>
    <property type="match status" value="1"/>
</dbReference>
<dbReference type="InterPro" id="IPR036412">
    <property type="entry name" value="HAD-like_sf"/>
</dbReference>
<dbReference type="EC" id="3.1.3.3" evidence="3"/>
<keyword evidence="5" id="KW-0479">Metal-binding</keyword>
<keyword evidence="6 9" id="KW-0378">Hydrolase</keyword>
<dbReference type="Pfam" id="PF12710">
    <property type="entry name" value="HAD"/>
    <property type="match status" value="1"/>
</dbReference>
<proteinExistence type="predicted"/>
<evidence type="ECO:0000313" key="9">
    <source>
        <dbReference type="EMBL" id="AIE91028.1"/>
    </source>
</evidence>
<dbReference type="InterPro" id="IPR023214">
    <property type="entry name" value="HAD_sf"/>
</dbReference>
<dbReference type="PANTHER" id="PTHR43344">
    <property type="entry name" value="PHOSPHOSERINE PHOSPHATASE"/>
    <property type="match status" value="1"/>
</dbReference>
<dbReference type="GO" id="GO:0000287">
    <property type="term" value="F:magnesium ion binding"/>
    <property type="evidence" value="ECO:0007669"/>
    <property type="project" value="TreeGrafter"/>
</dbReference>
<dbReference type="GO" id="GO:0005737">
    <property type="term" value="C:cytoplasm"/>
    <property type="evidence" value="ECO:0007669"/>
    <property type="project" value="TreeGrafter"/>
</dbReference>
<keyword evidence="8" id="KW-0718">Serine biosynthesis</keyword>